<dbReference type="InterPro" id="IPR036397">
    <property type="entry name" value="RNaseH_sf"/>
</dbReference>
<evidence type="ECO:0000256" key="4">
    <source>
        <dbReference type="ARBA" id="ARBA00022989"/>
    </source>
</evidence>
<keyword evidence="6" id="KW-0325">Glycoprotein</keyword>
<sequence length="190" mass="21833">MGEGGWTARWAARRGCILEDYLPKDQTLSSIVYSELFVKKLKPKIRSKRRGLLNKSVYLQHDDARPHVENLTIETINKLNFKVLIHPPYSPDLAPSDFYVYGHFKRFLRSMTFKTGDEARSYTTHKAVPLGKYTKVESGTVKRPSYDPIWNDANCNAYNGSDGTVFPPHLTKEDDVYVFSQDVCRYCTIT</sequence>
<evidence type="ECO:0000313" key="7">
    <source>
        <dbReference type="EMBL" id="UYV72622.1"/>
    </source>
</evidence>
<keyword evidence="4" id="KW-1133">Transmembrane helix</keyword>
<gene>
    <name evidence="7" type="ORF">LAZ67_10000088</name>
</gene>
<evidence type="ECO:0000256" key="2">
    <source>
        <dbReference type="ARBA" id="ARBA00010532"/>
    </source>
</evidence>
<comment type="subcellular location">
    <subcellularLocation>
        <location evidence="1">Membrane</location>
    </subcellularLocation>
</comment>
<reference evidence="7 8" key="1">
    <citation type="submission" date="2022-01" db="EMBL/GenBank/DDBJ databases">
        <title>A chromosomal length assembly of Cordylochernes scorpioides.</title>
        <authorList>
            <person name="Zeh D."/>
            <person name="Zeh J."/>
        </authorList>
    </citation>
    <scope>NUCLEOTIDE SEQUENCE [LARGE SCALE GENOMIC DNA]</scope>
    <source>
        <strain evidence="7">IN4F17</strain>
        <tissue evidence="7">Whole Body</tissue>
    </source>
</reference>
<dbReference type="EMBL" id="CP092872">
    <property type="protein sequence ID" value="UYV72622.1"/>
    <property type="molecule type" value="Genomic_DNA"/>
</dbReference>
<evidence type="ECO:0008006" key="9">
    <source>
        <dbReference type="Google" id="ProtNLM"/>
    </source>
</evidence>
<organism evidence="7 8">
    <name type="scientific">Cordylochernes scorpioides</name>
    <dbReference type="NCBI Taxonomy" id="51811"/>
    <lineage>
        <taxon>Eukaryota</taxon>
        <taxon>Metazoa</taxon>
        <taxon>Ecdysozoa</taxon>
        <taxon>Arthropoda</taxon>
        <taxon>Chelicerata</taxon>
        <taxon>Arachnida</taxon>
        <taxon>Pseudoscorpiones</taxon>
        <taxon>Cheliferoidea</taxon>
        <taxon>Chernetidae</taxon>
        <taxon>Cordylochernes</taxon>
    </lineage>
</organism>
<comment type="similarity">
    <text evidence="2">Belongs to the CD36 family.</text>
</comment>
<accession>A0ABY6KWG7</accession>
<keyword evidence="3" id="KW-0812">Transmembrane</keyword>
<evidence type="ECO:0000256" key="6">
    <source>
        <dbReference type="ARBA" id="ARBA00023180"/>
    </source>
</evidence>
<evidence type="ECO:0000256" key="1">
    <source>
        <dbReference type="ARBA" id="ARBA00004370"/>
    </source>
</evidence>
<proteinExistence type="inferred from homology"/>
<dbReference type="InterPro" id="IPR002159">
    <property type="entry name" value="CD36_fam"/>
</dbReference>
<evidence type="ECO:0000313" key="8">
    <source>
        <dbReference type="Proteomes" id="UP001235939"/>
    </source>
</evidence>
<protein>
    <recommendedName>
        <fullName evidence="9">Histone-lysine N-methyltransferase SETMAR</fullName>
    </recommendedName>
</protein>
<dbReference type="Gene3D" id="3.30.420.10">
    <property type="entry name" value="Ribonuclease H-like superfamily/Ribonuclease H"/>
    <property type="match status" value="1"/>
</dbReference>
<keyword evidence="5" id="KW-0472">Membrane</keyword>
<dbReference type="Proteomes" id="UP001235939">
    <property type="component" value="Chromosome 10"/>
</dbReference>
<keyword evidence="8" id="KW-1185">Reference proteome</keyword>
<evidence type="ECO:0000256" key="3">
    <source>
        <dbReference type="ARBA" id="ARBA00022692"/>
    </source>
</evidence>
<dbReference type="Pfam" id="PF01130">
    <property type="entry name" value="CD36"/>
    <property type="match status" value="1"/>
</dbReference>
<dbReference type="PANTHER" id="PTHR46060">
    <property type="entry name" value="MARINER MOS1 TRANSPOSASE-LIKE PROTEIN"/>
    <property type="match status" value="1"/>
</dbReference>
<evidence type="ECO:0000256" key="5">
    <source>
        <dbReference type="ARBA" id="ARBA00023136"/>
    </source>
</evidence>
<dbReference type="InterPro" id="IPR052709">
    <property type="entry name" value="Transposase-MT_Hybrid"/>
</dbReference>
<name>A0ABY6KWG7_9ARAC</name>
<dbReference type="PANTHER" id="PTHR46060:SF1">
    <property type="entry name" value="MARINER MOS1 TRANSPOSASE-LIKE PROTEIN"/>
    <property type="match status" value="1"/>
</dbReference>